<accession>A0A365GYK0</accession>
<proteinExistence type="predicted"/>
<name>A0A365GYK0_9ACTN</name>
<evidence type="ECO:0000313" key="2">
    <source>
        <dbReference type="Proteomes" id="UP000251891"/>
    </source>
</evidence>
<organism evidence="1 2">
    <name type="scientific">Actinomadura craniellae</name>
    <dbReference type="NCBI Taxonomy" id="2231787"/>
    <lineage>
        <taxon>Bacteria</taxon>
        <taxon>Bacillati</taxon>
        <taxon>Actinomycetota</taxon>
        <taxon>Actinomycetes</taxon>
        <taxon>Streptosporangiales</taxon>
        <taxon>Thermomonosporaceae</taxon>
        <taxon>Actinomadura</taxon>
    </lineage>
</organism>
<dbReference type="EMBL" id="QLYX01000016">
    <property type="protein sequence ID" value="RAY11892.1"/>
    <property type="molecule type" value="Genomic_DNA"/>
</dbReference>
<sequence length="217" mass="22246">MIVIVSGSGHRPARPLLRGLGGARLVTPRTLAGPGTRCDPADLPAATLGTRCGTLAAGDVTAVLACLPAVTPWDLPHIAGPERSFVAAELTALLALWLQAPALVVNRPVPGSLCGRGLDPGDARWAAVQAGLPITARSRAETRLTLVGDRVLPGGADPAAAELVRALAKALDATVLCVRLAREPDRGWCVHGVEPWWQAADGEVTAALGALIAEGAR</sequence>
<dbReference type="Proteomes" id="UP000251891">
    <property type="component" value="Unassembled WGS sequence"/>
</dbReference>
<reference evidence="1 2" key="1">
    <citation type="submission" date="2018-06" db="EMBL/GenBank/DDBJ databases">
        <title>Actinomadura craniellae sp. nov. isolated from marine sponge Craniella sp.</title>
        <authorList>
            <person name="Li L."/>
            <person name="Xu Q.H."/>
            <person name="Lin H.W."/>
            <person name="Lu Y.H."/>
        </authorList>
    </citation>
    <scope>NUCLEOTIDE SEQUENCE [LARGE SCALE GENOMIC DNA]</scope>
    <source>
        <strain evidence="1 2">LHW63021</strain>
    </source>
</reference>
<dbReference type="RefSeq" id="WP_111871124.1">
    <property type="nucleotide sequence ID" value="NZ_QLYX01000016.1"/>
</dbReference>
<comment type="caution">
    <text evidence="1">The sequence shown here is derived from an EMBL/GenBank/DDBJ whole genome shotgun (WGS) entry which is preliminary data.</text>
</comment>
<protein>
    <submittedName>
        <fullName evidence="1">Uncharacterized protein</fullName>
    </submittedName>
</protein>
<dbReference type="AlphaFoldDB" id="A0A365GYK0"/>
<gene>
    <name evidence="1" type="ORF">DPM19_28420</name>
</gene>
<evidence type="ECO:0000313" key="1">
    <source>
        <dbReference type="EMBL" id="RAY11892.1"/>
    </source>
</evidence>
<dbReference type="OrthoDB" id="3474592at2"/>
<keyword evidence="2" id="KW-1185">Reference proteome</keyword>